<accession>A0A1R2BQH8</accession>
<evidence type="ECO:0000256" key="5">
    <source>
        <dbReference type="ARBA" id="ARBA00022989"/>
    </source>
</evidence>
<evidence type="ECO:0000256" key="1">
    <source>
        <dbReference type="ARBA" id="ARBA00004477"/>
    </source>
</evidence>
<dbReference type="PANTHER" id="PTHR12640:SF0">
    <property type="entry name" value="DOLICHYL-DIPHOSPHOOLIGOSACCHARIDE--PROTEIN GLYCOSYLTRANSFERASE SUBUNIT 2"/>
    <property type="match status" value="1"/>
</dbReference>
<proteinExistence type="predicted"/>
<organism evidence="9 10">
    <name type="scientific">Stentor coeruleus</name>
    <dbReference type="NCBI Taxonomy" id="5963"/>
    <lineage>
        <taxon>Eukaryota</taxon>
        <taxon>Sar</taxon>
        <taxon>Alveolata</taxon>
        <taxon>Ciliophora</taxon>
        <taxon>Postciliodesmatophora</taxon>
        <taxon>Heterotrichea</taxon>
        <taxon>Heterotrichida</taxon>
        <taxon>Stentoridae</taxon>
        <taxon>Stentor</taxon>
    </lineage>
</organism>
<keyword evidence="2 7" id="KW-0812">Transmembrane</keyword>
<keyword evidence="10" id="KW-1185">Reference proteome</keyword>
<name>A0A1R2BQH8_9CILI</name>
<comment type="subcellular location">
    <subcellularLocation>
        <location evidence="1">Endoplasmic reticulum membrane</location>
        <topology evidence="1">Multi-pass membrane protein</topology>
    </subcellularLocation>
</comment>
<dbReference type="Proteomes" id="UP000187209">
    <property type="component" value="Unassembled WGS sequence"/>
</dbReference>
<dbReference type="GO" id="GO:0006487">
    <property type="term" value="P:protein N-linked glycosylation"/>
    <property type="evidence" value="ECO:0007669"/>
    <property type="project" value="TreeGrafter"/>
</dbReference>
<evidence type="ECO:0000256" key="4">
    <source>
        <dbReference type="ARBA" id="ARBA00022824"/>
    </source>
</evidence>
<evidence type="ECO:0000259" key="8">
    <source>
        <dbReference type="Pfam" id="PF25147"/>
    </source>
</evidence>
<dbReference type="GO" id="GO:0008250">
    <property type="term" value="C:oligosaccharyltransferase complex"/>
    <property type="evidence" value="ECO:0007669"/>
    <property type="project" value="InterPro"/>
</dbReference>
<dbReference type="PANTHER" id="PTHR12640">
    <property type="entry name" value="RIBOPHORIN II"/>
    <property type="match status" value="1"/>
</dbReference>
<dbReference type="InterPro" id="IPR056790">
    <property type="entry name" value="Ribophorin_II_C"/>
</dbReference>
<dbReference type="AlphaFoldDB" id="A0A1R2BQH8"/>
<evidence type="ECO:0000256" key="2">
    <source>
        <dbReference type="ARBA" id="ARBA00022692"/>
    </source>
</evidence>
<protein>
    <recommendedName>
        <fullName evidence="8">Ribophorin II C-terminal domain-containing protein</fullName>
    </recommendedName>
</protein>
<dbReference type="InterPro" id="IPR008814">
    <property type="entry name" value="Swp1"/>
</dbReference>
<feature type="transmembrane region" description="Helical" evidence="7">
    <location>
        <begin position="75"/>
        <end position="95"/>
    </location>
</feature>
<dbReference type="UniPathway" id="UPA00378"/>
<evidence type="ECO:0000313" key="10">
    <source>
        <dbReference type="Proteomes" id="UP000187209"/>
    </source>
</evidence>
<reference evidence="9 10" key="1">
    <citation type="submission" date="2016-11" db="EMBL/GenBank/DDBJ databases">
        <title>The macronuclear genome of Stentor coeruleus: a giant cell with tiny introns.</title>
        <authorList>
            <person name="Slabodnick M."/>
            <person name="Ruby J.G."/>
            <person name="Reiff S.B."/>
            <person name="Swart E.C."/>
            <person name="Gosai S."/>
            <person name="Prabakaran S."/>
            <person name="Witkowska E."/>
            <person name="Larue G.E."/>
            <person name="Fisher S."/>
            <person name="Freeman R.M."/>
            <person name="Gunawardena J."/>
            <person name="Chu W."/>
            <person name="Stover N.A."/>
            <person name="Gregory B.D."/>
            <person name="Nowacki M."/>
            <person name="Derisi J."/>
            <person name="Roy S.W."/>
            <person name="Marshall W.F."/>
            <person name="Sood P."/>
        </authorList>
    </citation>
    <scope>NUCLEOTIDE SEQUENCE [LARGE SCALE GENOMIC DNA]</scope>
    <source>
        <strain evidence="9">WM001</strain>
    </source>
</reference>
<keyword evidence="5 7" id="KW-1133">Transmembrane helix</keyword>
<comment type="caution">
    <text evidence="9">The sequence shown here is derived from an EMBL/GenBank/DDBJ whole genome shotgun (WGS) entry which is preliminary data.</text>
</comment>
<evidence type="ECO:0000256" key="3">
    <source>
        <dbReference type="ARBA" id="ARBA00022729"/>
    </source>
</evidence>
<feature type="domain" description="Ribophorin II C-terminal" evidence="8">
    <location>
        <begin position="2"/>
        <end position="91"/>
    </location>
</feature>
<keyword evidence="4" id="KW-0256">Endoplasmic reticulum</keyword>
<dbReference type="Pfam" id="PF25147">
    <property type="entry name" value="Ribophorin_II_C"/>
    <property type="match status" value="1"/>
</dbReference>
<dbReference type="EMBL" id="MPUH01000493">
    <property type="protein sequence ID" value="OMJ78994.1"/>
    <property type="molecule type" value="Genomic_DNA"/>
</dbReference>
<keyword evidence="3" id="KW-0732">Signal</keyword>
<feature type="transmembrane region" description="Helical" evidence="7">
    <location>
        <begin position="12"/>
        <end position="30"/>
    </location>
</feature>
<keyword evidence="6 7" id="KW-0472">Membrane</keyword>
<sequence>MFSPPADRPNQTIALVFTSLVLIAFSWFVLELSRLGLNLELWSKINKTASLLFISSISTVIGILIWFWVQGNIIITVEALGLFSVIFIYSVKVFFKAHANTKS</sequence>
<evidence type="ECO:0000313" key="9">
    <source>
        <dbReference type="EMBL" id="OMJ78994.1"/>
    </source>
</evidence>
<evidence type="ECO:0000256" key="6">
    <source>
        <dbReference type="ARBA" id="ARBA00023136"/>
    </source>
</evidence>
<gene>
    <name evidence="9" type="ORF">SteCoe_21076</name>
</gene>
<feature type="transmembrane region" description="Helical" evidence="7">
    <location>
        <begin position="51"/>
        <end position="69"/>
    </location>
</feature>
<evidence type="ECO:0000256" key="7">
    <source>
        <dbReference type="SAM" id="Phobius"/>
    </source>
</evidence>